<dbReference type="GO" id="GO:0006310">
    <property type="term" value="P:DNA recombination"/>
    <property type="evidence" value="ECO:0007669"/>
    <property type="project" value="InterPro"/>
</dbReference>
<dbReference type="KEGG" id="rbc:BN938_1060"/>
<keyword evidence="1" id="KW-0175">Coiled coil</keyword>
<evidence type="ECO:0000313" key="2">
    <source>
        <dbReference type="EMBL" id="CDN31156.1"/>
    </source>
</evidence>
<evidence type="ECO:0000313" key="3">
    <source>
        <dbReference type="Proteomes" id="UP000027616"/>
    </source>
</evidence>
<proteinExistence type="predicted"/>
<protein>
    <submittedName>
        <fullName evidence="2">Mobilization protein BmpH</fullName>
    </submittedName>
</protein>
<feature type="coiled-coil region" evidence="1">
    <location>
        <begin position="218"/>
        <end position="245"/>
    </location>
</feature>
<dbReference type="STRING" id="1433126.BN938_1060"/>
<accession>A0A060R7D0</accession>
<dbReference type="HOGENOM" id="CLU_052306_0_0_10"/>
<dbReference type="GO" id="GO:0003677">
    <property type="term" value="F:DNA binding"/>
    <property type="evidence" value="ECO:0007669"/>
    <property type="project" value="InterPro"/>
</dbReference>
<dbReference type="AlphaFoldDB" id="A0A060R7D0"/>
<dbReference type="NCBIfam" id="NF041497">
    <property type="entry name" value="MobV"/>
    <property type="match status" value="1"/>
</dbReference>
<gene>
    <name evidence="2" type="ORF">BN938_1060</name>
</gene>
<dbReference type="Proteomes" id="UP000027616">
    <property type="component" value="Chromosome I"/>
</dbReference>
<feature type="coiled-coil region" evidence="1">
    <location>
        <begin position="275"/>
        <end position="334"/>
    </location>
</feature>
<dbReference type="eggNOG" id="COG4372">
    <property type="taxonomic scope" value="Bacteria"/>
</dbReference>
<dbReference type="InterPro" id="IPR001668">
    <property type="entry name" value="Mob_Pre"/>
</dbReference>
<dbReference type="OrthoDB" id="9800759at2"/>
<sequence>MGYAVLHLLKPKGSSSSMSAHIERTVSPANADAELTHLNRELIEFPDTVTNRTEAIQHRIDTAGLQRKIGKNQLTAFNVLLSGSPVEMKQIEASGKLDEWCSDNLDWLRKTYGADNVVSAVVHLDESTPHIHATVVPIVTTERKKKKHEEQAKKRYRKKSPNAARLCLDDVMSREKLKEYQDTYAAKMAKYGLQRGVRGSEARHISTAEFYRETFAQTQAAKATLTELEQQKEHAQTELSKVKADVSKERLKNSAADVGSKLIDGVSSLLGTPKVVKTDMENRELKAKIEQLQSENATIRQHVETVRQNAASQITALKQQFDNREQELIKENNDQKSTLQKIYDLFPHVKELLSFERFCRQVGFGTEMIRRMFNCEDVSFKGKIYSHEYKRDYETDHSVAKVELDPTHKPDPNRPYKFRLTIDGSEVYDWFRQKQKEFLQKLGINPPEPKNNRGMKI</sequence>
<reference evidence="2 3" key="1">
    <citation type="journal article" date="2015" name="Genome Announc.">
        <title>Complete Genome Sequence of the Novel Leech Symbiont Mucinivorans hirudinis M3T.</title>
        <authorList>
            <person name="Nelson M.C."/>
            <person name="Bomar L."/>
            <person name="Graf J."/>
        </authorList>
    </citation>
    <scope>NUCLEOTIDE SEQUENCE [LARGE SCALE GENOMIC DNA]</scope>
    <source>
        <strain evidence="3">M3</strain>
    </source>
</reference>
<dbReference type="Gene3D" id="3.30.930.30">
    <property type="match status" value="1"/>
</dbReference>
<dbReference type="Pfam" id="PF01076">
    <property type="entry name" value="Mob_Pre"/>
    <property type="match status" value="1"/>
</dbReference>
<evidence type="ECO:0000256" key="1">
    <source>
        <dbReference type="SAM" id="Coils"/>
    </source>
</evidence>
<keyword evidence="3" id="KW-1185">Reference proteome</keyword>
<dbReference type="EMBL" id="HG934468">
    <property type="protein sequence ID" value="CDN31156.1"/>
    <property type="molecule type" value="Genomic_DNA"/>
</dbReference>
<name>A0A060R7D0_9BACT</name>
<dbReference type="CDD" id="cd17242">
    <property type="entry name" value="MobM_relaxase"/>
    <property type="match status" value="1"/>
</dbReference>
<organism evidence="2 3">
    <name type="scientific">Mucinivorans hirudinis</name>
    <dbReference type="NCBI Taxonomy" id="1433126"/>
    <lineage>
        <taxon>Bacteria</taxon>
        <taxon>Pseudomonadati</taxon>
        <taxon>Bacteroidota</taxon>
        <taxon>Bacteroidia</taxon>
        <taxon>Bacteroidales</taxon>
        <taxon>Rikenellaceae</taxon>
        <taxon>Mucinivorans</taxon>
    </lineage>
</organism>